<dbReference type="EMBL" id="BSOH01000021">
    <property type="protein sequence ID" value="GLR18532.1"/>
    <property type="molecule type" value="Genomic_DNA"/>
</dbReference>
<accession>A0AA37SRH3</accession>
<sequence length="494" mass="56661">MKFTPLLLLLFIAFQGISQGIYTETEIAAQDLLIAAKKQVLLGDVDEAIDIYKKLLDEHNENAAAYELSRIYVKKEDYSTALTYAKRAHEAEPKNEWYLIQLTDILAFSENFEEAATLYEQFTKQEPNNEFHYLQSSFYYLKAELPKNAIKVLDDLEKNNGITEQIIQRKFEIYDVMGKEKDALKELEKLNKMYPTEPRFLHNIAGYLRTMGKENEANKVMQKILEIDPDDETALLFVNSTGKNKDANYLRSLVPVIKDERIELDKKVIELIPYLQDFAEKGDPELGQSLLDIGGILDETYPRNAKVKSILGDIHFYNKDLPQATNFYAQSVDSDKSTWTVWAQLFITLNITEDYKRMMKYSEDAIDVYPNQALAYYYNGLALLELGELSEAEMSAVEARMISGNNPNVIPEVLLLESKIKFKQKKYEESLKLVSEGMEVSQQPNPRILDHLGDVYWIMNEKDSAKESWKKAIKAGGNPAVINKKINGETDLNN</sequence>
<keyword evidence="1" id="KW-0802">TPR repeat</keyword>
<dbReference type="AlphaFoldDB" id="A0AA37SRH3"/>
<reference evidence="2" key="1">
    <citation type="journal article" date="2014" name="Int. J. Syst. Evol. Microbiol.">
        <title>Complete genome sequence of Corynebacterium casei LMG S-19264T (=DSM 44701T), isolated from a smear-ripened cheese.</title>
        <authorList>
            <consortium name="US DOE Joint Genome Institute (JGI-PGF)"/>
            <person name="Walter F."/>
            <person name="Albersmeier A."/>
            <person name="Kalinowski J."/>
            <person name="Ruckert C."/>
        </authorList>
    </citation>
    <scope>NUCLEOTIDE SEQUENCE</scope>
    <source>
        <strain evidence="2">NBRC 108769</strain>
    </source>
</reference>
<dbReference type="Proteomes" id="UP001156666">
    <property type="component" value="Unassembled WGS sequence"/>
</dbReference>
<dbReference type="PROSITE" id="PS50005">
    <property type="entry name" value="TPR"/>
    <property type="match status" value="2"/>
</dbReference>
<feature type="repeat" description="TPR" evidence="1">
    <location>
        <begin position="198"/>
        <end position="231"/>
    </location>
</feature>
<proteinExistence type="predicted"/>
<comment type="caution">
    <text evidence="2">The sequence shown here is derived from an EMBL/GenBank/DDBJ whole genome shotgun (WGS) entry which is preliminary data.</text>
</comment>
<dbReference type="Gene3D" id="1.25.40.10">
    <property type="entry name" value="Tetratricopeptide repeat domain"/>
    <property type="match status" value="2"/>
</dbReference>
<evidence type="ECO:0000313" key="2">
    <source>
        <dbReference type="EMBL" id="GLR18532.1"/>
    </source>
</evidence>
<dbReference type="Pfam" id="PF14559">
    <property type="entry name" value="TPR_19"/>
    <property type="match status" value="1"/>
</dbReference>
<feature type="repeat" description="TPR" evidence="1">
    <location>
        <begin position="62"/>
        <end position="95"/>
    </location>
</feature>
<keyword evidence="3" id="KW-1185">Reference proteome</keyword>
<gene>
    <name evidence="2" type="ORF">GCM10007940_31480</name>
</gene>
<evidence type="ECO:0000313" key="3">
    <source>
        <dbReference type="Proteomes" id="UP001156666"/>
    </source>
</evidence>
<dbReference type="InterPro" id="IPR011990">
    <property type="entry name" value="TPR-like_helical_dom_sf"/>
</dbReference>
<name>A0AA37SRH3_9BACT</name>
<protein>
    <recommendedName>
        <fullName evidence="4">Tetratricopeptide repeat protein</fullName>
    </recommendedName>
</protein>
<dbReference type="Pfam" id="PF13181">
    <property type="entry name" value="TPR_8"/>
    <property type="match status" value="2"/>
</dbReference>
<reference evidence="2" key="2">
    <citation type="submission" date="2023-01" db="EMBL/GenBank/DDBJ databases">
        <title>Draft genome sequence of Portibacter lacus strain NBRC 108769.</title>
        <authorList>
            <person name="Sun Q."/>
            <person name="Mori K."/>
        </authorList>
    </citation>
    <scope>NUCLEOTIDE SEQUENCE</scope>
    <source>
        <strain evidence="2">NBRC 108769</strain>
    </source>
</reference>
<dbReference type="SUPFAM" id="SSF48452">
    <property type="entry name" value="TPR-like"/>
    <property type="match status" value="2"/>
</dbReference>
<dbReference type="SMART" id="SM00028">
    <property type="entry name" value="TPR"/>
    <property type="match status" value="8"/>
</dbReference>
<dbReference type="PANTHER" id="PTHR12558">
    <property type="entry name" value="CELL DIVISION CYCLE 16,23,27"/>
    <property type="match status" value="1"/>
</dbReference>
<dbReference type="InterPro" id="IPR019734">
    <property type="entry name" value="TPR_rpt"/>
</dbReference>
<dbReference type="RefSeq" id="WP_235294345.1">
    <property type="nucleotide sequence ID" value="NZ_BSOH01000021.1"/>
</dbReference>
<organism evidence="2 3">
    <name type="scientific">Portibacter lacus</name>
    <dbReference type="NCBI Taxonomy" id="1099794"/>
    <lineage>
        <taxon>Bacteria</taxon>
        <taxon>Pseudomonadati</taxon>
        <taxon>Bacteroidota</taxon>
        <taxon>Saprospiria</taxon>
        <taxon>Saprospirales</taxon>
        <taxon>Haliscomenobacteraceae</taxon>
        <taxon>Portibacter</taxon>
    </lineage>
</organism>
<dbReference type="PANTHER" id="PTHR12558:SF13">
    <property type="entry name" value="CELL DIVISION CYCLE PROTEIN 27 HOMOLOG"/>
    <property type="match status" value="1"/>
</dbReference>
<evidence type="ECO:0000256" key="1">
    <source>
        <dbReference type="PROSITE-ProRule" id="PRU00339"/>
    </source>
</evidence>
<evidence type="ECO:0008006" key="4">
    <source>
        <dbReference type="Google" id="ProtNLM"/>
    </source>
</evidence>